<reference evidence="1" key="3">
    <citation type="submission" date="2025-09" db="UniProtKB">
        <authorList>
            <consortium name="Ensembl"/>
        </authorList>
    </citation>
    <scope>IDENTIFICATION</scope>
</reference>
<dbReference type="AlphaFoldDB" id="A0A8C2U543"/>
<reference evidence="1" key="1">
    <citation type="submission" date="2015-11" db="EMBL/GenBank/DDBJ databases">
        <authorList>
            <consortium name="International Coturnix japonica Genome Analysis Consortium"/>
            <person name="Warren W."/>
            <person name="Burt D.W."/>
            <person name="Antin P.B."/>
            <person name="Lanford R."/>
            <person name="Gros J."/>
            <person name="Wilson R.K."/>
        </authorList>
    </citation>
    <scope>NUCLEOTIDE SEQUENCE [LARGE SCALE GENOMIC DNA]</scope>
</reference>
<sequence length="45" mass="5092">MGHLRSHVMNSVSLGQMHDKPKRGNTEILISVGIGWVQYSGEFYM</sequence>
<dbReference type="Proteomes" id="UP000694412">
    <property type="component" value="Chromosome 9"/>
</dbReference>
<protein>
    <submittedName>
        <fullName evidence="1">Uncharacterized protein</fullName>
    </submittedName>
</protein>
<evidence type="ECO:0000313" key="1">
    <source>
        <dbReference type="Ensembl" id="ENSCJPP00005022831.1"/>
    </source>
</evidence>
<keyword evidence="2" id="KW-1185">Reference proteome</keyword>
<dbReference type="Ensembl" id="ENSCJPT00005031292.1">
    <property type="protein sequence ID" value="ENSCJPP00005022831.1"/>
    <property type="gene ID" value="ENSCJPG00005018148.1"/>
</dbReference>
<reference evidence="1" key="2">
    <citation type="submission" date="2025-08" db="UniProtKB">
        <authorList>
            <consortium name="Ensembl"/>
        </authorList>
    </citation>
    <scope>IDENTIFICATION</scope>
</reference>
<evidence type="ECO:0000313" key="2">
    <source>
        <dbReference type="Proteomes" id="UP000694412"/>
    </source>
</evidence>
<proteinExistence type="predicted"/>
<accession>A0A8C2U543</accession>
<name>A0A8C2U543_COTJA</name>
<organism evidence="1 2">
    <name type="scientific">Coturnix japonica</name>
    <name type="common">Japanese quail</name>
    <name type="synonym">Coturnix coturnix japonica</name>
    <dbReference type="NCBI Taxonomy" id="93934"/>
    <lineage>
        <taxon>Eukaryota</taxon>
        <taxon>Metazoa</taxon>
        <taxon>Chordata</taxon>
        <taxon>Craniata</taxon>
        <taxon>Vertebrata</taxon>
        <taxon>Euteleostomi</taxon>
        <taxon>Archelosauria</taxon>
        <taxon>Archosauria</taxon>
        <taxon>Dinosauria</taxon>
        <taxon>Saurischia</taxon>
        <taxon>Theropoda</taxon>
        <taxon>Coelurosauria</taxon>
        <taxon>Aves</taxon>
        <taxon>Neognathae</taxon>
        <taxon>Galloanserae</taxon>
        <taxon>Galliformes</taxon>
        <taxon>Phasianidae</taxon>
        <taxon>Perdicinae</taxon>
        <taxon>Coturnix</taxon>
    </lineage>
</organism>